<comment type="caution">
    <text evidence="1">The sequence shown here is derived from an EMBL/GenBank/DDBJ whole genome shotgun (WGS) entry which is preliminary data.</text>
</comment>
<keyword evidence="2" id="KW-1185">Reference proteome</keyword>
<name>A0AAE4FUI8_9CYAN</name>
<reference evidence="2" key="1">
    <citation type="submission" date="2023-07" db="EMBL/GenBank/DDBJ databases">
        <authorList>
            <person name="Luz R."/>
            <person name="Cordeiro R."/>
            <person name="Fonseca A."/>
            <person name="Goncalves V."/>
        </authorList>
    </citation>
    <scope>NUCLEOTIDE SEQUENCE [LARGE SCALE GENOMIC DNA]</scope>
    <source>
        <strain evidence="2">BACA0444</strain>
    </source>
</reference>
<dbReference type="RefSeq" id="WP_322879646.1">
    <property type="nucleotide sequence ID" value="NZ_JAVMIP010000030.1"/>
</dbReference>
<dbReference type="EMBL" id="JAVMIP010000030">
    <property type="protein sequence ID" value="MDS3862441.1"/>
    <property type="molecule type" value="Genomic_DNA"/>
</dbReference>
<proteinExistence type="predicted"/>
<dbReference type="Proteomes" id="UP001268256">
    <property type="component" value="Unassembled WGS sequence"/>
</dbReference>
<dbReference type="AlphaFoldDB" id="A0AAE4FUI8"/>
<evidence type="ECO:0000313" key="2">
    <source>
        <dbReference type="Proteomes" id="UP001268256"/>
    </source>
</evidence>
<gene>
    <name evidence="1" type="ORF">RIF25_16715</name>
</gene>
<evidence type="ECO:0000313" key="1">
    <source>
        <dbReference type="EMBL" id="MDS3862441.1"/>
    </source>
</evidence>
<organism evidence="1 2">
    <name type="scientific">Pseudocalidococcus azoricus BACA0444</name>
    <dbReference type="NCBI Taxonomy" id="2918990"/>
    <lineage>
        <taxon>Bacteria</taxon>
        <taxon>Bacillati</taxon>
        <taxon>Cyanobacteriota</taxon>
        <taxon>Cyanophyceae</taxon>
        <taxon>Acaryochloridales</taxon>
        <taxon>Thermosynechococcaceae</taxon>
        <taxon>Pseudocalidococcus</taxon>
        <taxon>Pseudocalidococcus azoricus</taxon>
    </lineage>
</organism>
<accession>A0AAE4FUI8</accession>
<protein>
    <submittedName>
        <fullName evidence="1">Uncharacterized protein</fullName>
    </submittedName>
</protein>
<sequence>MSLSPMTRYYIRRMLQQNAVALGITAVPLPMTDDAEDSAFLDQLNRIESLTSSKLAELDLVVRLHQSLSRHGSSYHAYLHNLEAKLFSLMGLSLNSLPALEEPTLPLYFSGTLKSLPQPSISLADALAILNQVSSVARKYLGELITRNYWHTSRPHSSWFADYEVNGAAEILYRHHRIPQEILLTPEQLNQLQAWLTAFVSQCQRVLPQFNRMLQKVGLEAKVPGLG</sequence>